<evidence type="ECO:0000256" key="13">
    <source>
        <dbReference type="ARBA" id="ARBA00047614"/>
    </source>
</evidence>
<dbReference type="eggNOG" id="COG1181">
    <property type="taxonomic scope" value="Bacteria"/>
</dbReference>
<dbReference type="HAMAP" id="MF_00047">
    <property type="entry name" value="Dala_Dala_lig"/>
    <property type="match status" value="1"/>
</dbReference>
<comment type="caution">
    <text evidence="19">The sequence shown here is derived from an EMBL/GenBank/DDBJ whole genome shotgun (WGS) entry which is preliminary data.</text>
</comment>
<evidence type="ECO:0000256" key="16">
    <source>
        <dbReference type="PIRSR" id="PIRSR039102-3"/>
    </source>
</evidence>
<dbReference type="GO" id="GO:0046872">
    <property type="term" value="F:metal ion binding"/>
    <property type="evidence" value="ECO:0007669"/>
    <property type="project" value="UniProtKB-KW"/>
</dbReference>
<dbReference type="InterPro" id="IPR011095">
    <property type="entry name" value="Dala_Dala_lig_C"/>
</dbReference>
<dbReference type="NCBIfam" id="NF002527">
    <property type="entry name" value="PRK01966.1-3"/>
    <property type="match status" value="1"/>
</dbReference>
<dbReference type="GO" id="GO:0008360">
    <property type="term" value="P:regulation of cell shape"/>
    <property type="evidence" value="ECO:0007669"/>
    <property type="project" value="UniProtKB-KW"/>
</dbReference>
<comment type="pathway">
    <text evidence="14">Cell wall biogenesis; peptidoglycan biosynthesis.</text>
</comment>
<dbReference type="InterPro" id="IPR011127">
    <property type="entry name" value="Dala_Dala_lig_N"/>
</dbReference>
<dbReference type="PROSITE" id="PS00844">
    <property type="entry name" value="DALA_DALA_LIGASE_2"/>
    <property type="match status" value="1"/>
</dbReference>
<dbReference type="SUPFAM" id="SSF56059">
    <property type="entry name" value="Glutathione synthetase ATP-binding domain-like"/>
    <property type="match status" value="1"/>
</dbReference>
<feature type="binding site" evidence="16">
    <location>
        <position position="314"/>
    </location>
    <ligand>
        <name>Mg(2+)</name>
        <dbReference type="ChEBI" id="CHEBI:18420"/>
        <label>1</label>
    </ligand>
</feature>
<dbReference type="InterPro" id="IPR000291">
    <property type="entry name" value="D-Ala_lig_Van_CS"/>
</dbReference>
<name>A0A069QI59_HOYLO</name>
<keyword evidence="8 17" id="KW-0547">Nucleotide-binding</keyword>
<keyword evidence="11 14" id="KW-0573">Peptidoglycan synthesis</keyword>
<proteinExistence type="inferred from homology"/>
<dbReference type="Pfam" id="PF01820">
    <property type="entry name" value="Dala_Dala_lig_N"/>
    <property type="match status" value="1"/>
</dbReference>
<dbReference type="InterPro" id="IPR016185">
    <property type="entry name" value="PreATP-grasp_dom_sf"/>
</dbReference>
<feature type="active site" evidence="15">
    <location>
        <position position="35"/>
    </location>
</feature>
<dbReference type="GO" id="GO:0008716">
    <property type="term" value="F:D-alanine-D-alanine ligase activity"/>
    <property type="evidence" value="ECO:0007669"/>
    <property type="project" value="UniProtKB-UniRule"/>
</dbReference>
<dbReference type="InterPro" id="IPR011761">
    <property type="entry name" value="ATP-grasp"/>
</dbReference>
<dbReference type="PROSITE" id="PS50975">
    <property type="entry name" value="ATP_GRASP"/>
    <property type="match status" value="1"/>
</dbReference>
<evidence type="ECO:0000256" key="12">
    <source>
        <dbReference type="ARBA" id="ARBA00023316"/>
    </source>
</evidence>
<evidence type="ECO:0000313" key="20">
    <source>
        <dbReference type="Proteomes" id="UP000027442"/>
    </source>
</evidence>
<dbReference type="Gene3D" id="3.40.50.20">
    <property type="match status" value="1"/>
</dbReference>
<evidence type="ECO:0000256" key="15">
    <source>
        <dbReference type="PIRSR" id="PIRSR039102-1"/>
    </source>
</evidence>
<keyword evidence="7 16" id="KW-0479">Metal-binding</keyword>
<comment type="cofactor">
    <cofactor evidence="1">
        <name>Mn(2+)</name>
        <dbReference type="ChEBI" id="CHEBI:29035"/>
    </cofactor>
</comment>
<evidence type="ECO:0000256" key="8">
    <source>
        <dbReference type="ARBA" id="ARBA00022741"/>
    </source>
</evidence>
<evidence type="ECO:0000256" key="5">
    <source>
        <dbReference type="ARBA" id="ARBA00022490"/>
    </source>
</evidence>
<keyword evidence="12 14" id="KW-0961">Cell wall biogenesis/degradation</keyword>
<comment type="catalytic activity">
    <reaction evidence="13 14">
        <text>2 D-alanine + ATP = D-alanyl-D-alanine + ADP + phosphate + H(+)</text>
        <dbReference type="Rhea" id="RHEA:11224"/>
        <dbReference type="ChEBI" id="CHEBI:15378"/>
        <dbReference type="ChEBI" id="CHEBI:30616"/>
        <dbReference type="ChEBI" id="CHEBI:43474"/>
        <dbReference type="ChEBI" id="CHEBI:57416"/>
        <dbReference type="ChEBI" id="CHEBI:57822"/>
        <dbReference type="ChEBI" id="CHEBI:456216"/>
        <dbReference type="EC" id="6.3.2.4"/>
    </reaction>
</comment>
<evidence type="ECO:0000256" key="14">
    <source>
        <dbReference type="HAMAP-Rule" id="MF_00047"/>
    </source>
</evidence>
<feature type="domain" description="ATP-grasp" evidence="18">
    <location>
        <begin position="141"/>
        <end position="347"/>
    </location>
</feature>
<evidence type="ECO:0000259" key="18">
    <source>
        <dbReference type="PROSITE" id="PS50975"/>
    </source>
</evidence>
<keyword evidence="5 14" id="KW-0963">Cytoplasm</keyword>
<dbReference type="GO" id="GO:0009252">
    <property type="term" value="P:peptidoglycan biosynthetic process"/>
    <property type="evidence" value="ECO:0007669"/>
    <property type="project" value="UniProtKB-UniRule"/>
</dbReference>
<dbReference type="EC" id="6.3.2.4" evidence="4 14"/>
<evidence type="ECO:0000256" key="11">
    <source>
        <dbReference type="ARBA" id="ARBA00022984"/>
    </source>
</evidence>
<dbReference type="EMBL" id="JNGW01000062">
    <property type="protein sequence ID" value="KDR52485.1"/>
    <property type="molecule type" value="Genomic_DNA"/>
</dbReference>
<feature type="binding site" evidence="16">
    <location>
        <position position="316"/>
    </location>
    <ligand>
        <name>Mg(2+)</name>
        <dbReference type="ChEBI" id="CHEBI:18420"/>
        <label>2</label>
    </ligand>
</feature>
<dbReference type="InterPro" id="IPR013815">
    <property type="entry name" value="ATP_grasp_subdomain_1"/>
</dbReference>
<comment type="cofactor">
    <cofactor evidence="16">
        <name>Mg(2+)</name>
        <dbReference type="ChEBI" id="CHEBI:18420"/>
    </cofactor>
    <cofactor evidence="16">
        <name>Mn(2+)</name>
        <dbReference type="ChEBI" id="CHEBI:29035"/>
    </cofactor>
    <text evidence="16">Binds 2 magnesium or manganese ions per subunit.</text>
</comment>
<evidence type="ECO:0000256" key="6">
    <source>
        <dbReference type="ARBA" id="ARBA00022598"/>
    </source>
</evidence>
<dbReference type="NCBIfam" id="NF002378">
    <property type="entry name" value="PRK01372.1"/>
    <property type="match status" value="1"/>
</dbReference>
<feature type="active site" evidence="15">
    <location>
        <position position="325"/>
    </location>
</feature>
<dbReference type="PANTHER" id="PTHR23132">
    <property type="entry name" value="D-ALANINE--D-ALANINE LIGASE"/>
    <property type="match status" value="1"/>
</dbReference>
<comment type="similarity">
    <text evidence="3 14">Belongs to the D-alanine--D-alanine ligase family.</text>
</comment>
<evidence type="ECO:0000256" key="2">
    <source>
        <dbReference type="ARBA" id="ARBA00004496"/>
    </source>
</evidence>
<organism evidence="19 20">
    <name type="scientific">Hoylesella loescheii DSM 19665 = JCM 12249 = ATCC 15930</name>
    <dbReference type="NCBI Taxonomy" id="1122985"/>
    <lineage>
        <taxon>Bacteria</taxon>
        <taxon>Pseudomonadati</taxon>
        <taxon>Bacteroidota</taxon>
        <taxon>Bacteroidia</taxon>
        <taxon>Bacteroidales</taxon>
        <taxon>Prevotellaceae</taxon>
        <taxon>Hoylesella</taxon>
    </lineage>
</organism>
<dbReference type="GO" id="GO:0005737">
    <property type="term" value="C:cytoplasm"/>
    <property type="evidence" value="ECO:0007669"/>
    <property type="project" value="UniProtKB-SubCell"/>
</dbReference>
<dbReference type="Pfam" id="PF07478">
    <property type="entry name" value="Dala_Dala_lig_C"/>
    <property type="match status" value="1"/>
</dbReference>
<evidence type="ECO:0000256" key="3">
    <source>
        <dbReference type="ARBA" id="ARBA00010871"/>
    </source>
</evidence>
<evidence type="ECO:0000256" key="7">
    <source>
        <dbReference type="ARBA" id="ARBA00022723"/>
    </source>
</evidence>
<feature type="binding site" evidence="16">
    <location>
        <position position="314"/>
    </location>
    <ligand>
        <name>Mg(2+)</name>
        <dbReference type="ChEBI" id="CHEBI:18420"/>
        <label>2</label>
    </ligand>
</feature>
<evidence type="ECO:0000256" key="17">
    <source>
        <dbReference type="PROSITE-ProRule" id="PRU00409"/>
    </source>
</evidence>
<keyword evidence="16" id="KW-0464">Manganese</keyword>
<comment type="function">
    <text evidence="14">Cell wall formation.</text>
</comment>
<dbReference type="Gene3D" id="3.30.1490.20">
    <property type="entry name" value="ATP-grasp fold, A domain"/>
    <property type="match status" value="1"/>
</dbReference>
<keyword evidence="10 14" id="KW-0133">Cell shape</keyword>
<dbReference type="PATRIC" id="fig|1122985.7.peg.1493"/>
<dbReference type="Proteomes" id="UP000027442">
    <property type="component" value="Unassembled WGS sequence"/>
</dbReference>
<evidence type="ECO:0000256" key="10">
    <source>
        <dbReference type="ARBA" id="ARBA00022960"/>
    </source>
</evidence>
<gene>
    <name evidence="14" type="primary">ddl</name>
    <name evidence="19" type="ORF">HMPREF1991_01438</name>
</gene>
<dbReference type="NCBIfam" id="TIGR01205">
    <property type="entry name" value="D_ala_D_alaTIGR"/>
    <property type="match status" value="1"/>
</dbReference>
<dbReference type="Gene3D" id="3.30.470.20">
    <property type="entry name" value="ATP-grasp fold, B domain"/>
    <property type="match status" value="1"/>
</dbReference>
<keyword evidence="16" id="KW-0460">Magnesium</keyword>
<protein>
    <recommendedName>
        <fullName evidence="4 14">D-alanine--D-alanine ligase</fullName>
        <ecNumber evidence="4 14">6.3.2.4</ecNumber>
    </recommendedName>
    <alternativeName>
        <fullName evidence="14">D-Ala-D-Ala ligase</fullName>
    </alternativeName>
    <alternativeName>
        <fullName evidence="14">D-alanylalanine synthetase</fullName>
    </alternativeName>
</protein>
<evidence type="ECO:0000313" key="19">
    <source>
        <dbReference type="EMBL" id="KDR52485.1"/>
    </source>
</evidence>
<dbReference type="InterPro" id="IPR005905">
    <property type="entry name" value="D_ala_D_ala"/>
</dbReference>
<keyword evidence="9 17" id="KW-0067">ATP-binding</keyword>
<feature type="active site" evidence="15">
    <location>
        <position position="187"/>
    </location>
</feature>
<feature type="binding site" evidence="16">
    <location>
        <position position="297"/>
    </location>
    <ligand>
        <name>Mg(2+)</name>
        <dbReference type="ChEBI" id="CHEBI:18420"/>
        <label>1</label>
    </ligand>
</feature>
<dbReference type="UniPathway" id="UPA00219"/>
<dbReference type="GO" id="GO:0005524">
    <property type="term" value="F:ATP binding"/>
    <property type="evidence" value="ECO:0007669"/>
    <property type="project" value="UniProtKB-UniRule"/>
</dbReference>
<comment type="subcellular location">
    <subcellularLocation>
        <location evidence="2 14">Cytoplasm</location>
    </subcellularLocation>
</comment>
<keyword evidence="20" id="KW-1185">Reference proteome</keyword>
<dbReference type="PANTHER" id="PTHR23132:SF23">
    <property type="entry name" value="D-ALANINE--D-ALANINE LIGASE B"/>
    <property type="match status" value="1"/>
</dbReference>
<evidence type="ECO:0000256" key="4">
    <source>
        <dbReference type="ARBA" id="ARBA00012216"/>
    </source>
</evidence>
<dbReference type="GO" id="GO:0071555">
    <property type="term" value="P:cell wall organization"/>
    <property type="evidence" value="ECO:0007669"/>
    <property type="project" value="UniProtKB-KW"/>
</dbReference>
<keyword evidence="6 14" id="KW-0436">Ligase</keyword>
<dbReference type="HOGENOM" id="CLU_039268_1_1_10"/>
<dbReference type="AlphaFoldDB" id="A0A069QI59"/>
<sequence length="350" mass="39288">MFNSSAQELKEEKIYKDMKDLKRNIAIVCGGNSSEHEVSLRSARGLYSFFDKEKYNVYIVDIERMNWKVDLGNGEKAIIDKNDFSFVHEGEQVFFDYAYITIHGTPGENGIMQGYFELIDMPYSTSGVLVEALTFDKYVLNNYLRGFGVNVANSILVRRGEEYGIDERAVEAQLGMPCFVKPAADGSSFGVSKVKNIDQLAPALRKALMEDDSAVIESFLDGTEISVGCYRVKGQTKVLPATEVVSHNEFFDYDAKYNGQVEEITPARIADETARRVAEETARIYEILNCNGIIRIDYILTKEPDGTDKINLIEVNTTPGMTPTSFIPQQVRAAGMEMKDVLSEIVENQF</sequence>
<dbReference type="SUPFAM" id="SSF52440">
    <property type="entry name" value="PreATP-grasp domain"/>
    <property type="match status" value="1"/>
</dbReference>
<evidence type="ECO:0000256" key="9">
    <source>
        <dbReference type="ARBA" id="ARBA00022840"/>
    </source>
</evidence>
<accession>A0A069QI59</accession>
<reference evidence="19 20" key="1">
    <citation type="submission" date="2013-08" db="EMBL/GenBank/DDBJ databases">
        <authorList>
            <person name="Weinstock G."/>
            <person name="Sodergren E."/>
            <person name="Wylie T."/>
            <person name="Fulton L."/>
            <person name="Fulton R."/>
            <person name="Fronick C."/>
            <person name="O'Laughlin M."/>
            <person name="Godfrey J."/>
            <person name="Miner T."/>
            <person name="Herter B."/>
            <person name="Appelbaum E."/>
            <person name="Cordes M."/>
            <person name="Lek S."/>
            <person name="Wollam A."/>
            <person name="Pepin K.H."/>
            <person name="Palsikar V.B."/>
            <person name="Mitreva M."/>
            <person name="Wilson R.K."/>
        </authorList>
    </citation>
    <scope>NUCLEOTIDE SEQUENCE [LARGE SCALE GENOMIC DNA]</scope>
    <source>
        <strain evidence="19 20">ATCC 15930</strain>
    </source>
</reference>
<dbReference type="PIRSF" id="PIRSF039102">
    <property type="entry name" value="Ddl/VanB"/>
    <property type="match status" value="1"/>
</dbReference>
<evidence type="ECO:0000256" key="1">
    <source>
        <dbReference type="ARBA" id="ARBA00001936"/>
    </source>
</evidence>
<dbReference type="PROSITE" id="PS00843">
    <property type="entry name" value="DALA_DALA_LIGASE_1"/>
    <property type="match status" value="1"/>
</dbReference>